<protein>
    <recommendedName>
        <fullName evidence="4">Pentapeptide repeat-containing protein</fullName>
    </recommendedName>
</protein>
<dbReference type="Proteomes" id="UP000037551">
    <property type="component" value="Unassembled WGS sequence"/>
</dbReference>
<dbReference type="SUPFAM" id="SSF141571">
    <property type="entry name" value="Pentapeptide repeat-like"/>
    <property type="match status" value="1"/>
</dbReference>
<dbReference type="OrthoDB" id="156143at2"/>
<dbReference type="RefSeq" id="WP_048722566.1">
    <property type="nucleotide sequence ID" value="NZ_LFMW01000004.1"/>
</dbReference>
<dbReference type="EMBL" id="LFMW01000004">
    <property type="protein sequence ID" value="KMT56233.1"/>
    <property type="molecule type" value="Genomic_DNA"/>
</dbReference>
<reference evidence="2 3" key="1">
    <citation type="submission" date="2015-06" db="EMBL/GenBank/DDBJ databases">
        <title>Draft genome sequence of an Antarctic Pseudomonas sp. strain KG01 with full potential for biotechnological applications.</title>
        <authorList>
            <person name="Pavlov M.S."/>
            <person name="Lira F."/>
            <person name="Martinez J.L."/>
            <person name="Marshall S.H."/>
        </authorList>
    </citation>
    <scope>NUCLEOTIDE SEQUENCE [LARGE SCALE GENOMIC DNA]</scope>
    <source>
        <strain evidence="2 3">KG01</strain>
    </source>
</reference>
<keyword evidence="3" id="KW-1185">Reference proteome</keyword>
<comment type="caution">
    <text evidence="2">The sequence shown here is derived from an EMBL/GenBank/DDBJ whole genome shotgun (WGS) entry which is preliminary data.</text>
</comment>
<dbReference type="Gene3D" id="2.160.20.80">
    <property type="entry name" value="E3 ubiquitin-protein ligase SopA"/>
    <property type="match status" value="1"/>
</dbReference>
<dbReference type="AlphaFoldDB" id="A0A0J8G666"/>
<organism evidence="2 3">
    <name type="scientific">Pseudomonas fildesensis</name>
    <dbReference type="NCBI Taxonomy" id="1674920"/>
    <lineage>
        <taxon>Bacteria</taxon>
        <taxon>Pseudomonadati</taxon>
        <taxon>Pseudomonadota</taxon>
        <taxon>Gammaproteobacteria</taxon>
        <taxon>Pseudomonadales</taxon>
        <taxon>Pseudomonadaceae</taxon>
        <taxon>Pseudomonas</taxon>
    </lineage>
</organism>
<keyword evidence="1" id="KW-0812">Transmembrane</keyword>
<keyword evidence="1" id="KW-0472">Membrane</keyword>
<dbReference type="Pfam" id="PF13599">
    <property type="entry name" value="Pentapeptide_4"/>
    <property type="match status" value="1"/>
</dbReference>
<dbReference type="PANTHER" id="PTHR14136">
    <property type="entry name" value="BTB_POZ DOMAIN-CONTAINING PROTEIN KCTD9"/>
    <property type="match status" value="1"/>
</dbReference>
<name>A0A0J8G666_9PSED</name>
<evidence type="ECO:0000313" key="2">
    <source>
        <dbReference type="EMBL" id="KMT56233.1"/>
    </source>
</evidence>
<evidence type="ECO:0000256" key="1">
    <source>
        <dbReference type="SAM" id="Phobius"/>
    </source>
</evidence>
<evidence type="ECO:0008006" key="4">
    <source>
        <dbReference type="Google" id="ProtNLM"/>
    </source>
</evidence>
<feature type="transmembrane region" description="Helical" evidence="1">
    <location>
        <begin position="5"/>
        <end position="25"/>
    </location>
</feature>
<dbReference type="PATRIC" id="fig|1674920.3.peg.4338"/>
<dbReference type="STRING" id="1674920.ACR52_07585"/>
<proteinExistence type="predicted"/>
<dbReference type="PANTHER" id="PTHR14136:SF17">
    <property type="entry name" value="BTB_POZ DOMAIN-CONTAINING PROTEIN KCTD9"/>
    <property type="match status" value="1"/>
</dbReference>
<keyword evidence="1" id="KW-1133">Transmembrane helix</keyword>
<dbReference type="InterPro" id="IPR001646">
    <property type="entry name" value="5peptide_repeat"/>
</dbReference>
<gene>
    <name evidence="2" type="ORF">ACR52_07585</name>
</gene>
<accession>A0A0J8G666</accession>
<sequence>MRTPIIILAIFSTVVILATGFWAKLSSLVLPNTTWGLYTKSFFENILAGAHGTIIDLFLVGIVLYWFERRTEQRDKEAKANSDRSAAITRHKETLADLRLYEGSDCPHRTLTTIKRLLALDSQDFPCFEANLQGMYIENLKLTDKNMIAVNFRNATLSNTTLTDCKCDAANFIKAEFKHVTLENVNLNRSKFCGATLSGTDFSTCKIERADFSDAILRSAIFKGVDCKGVNFKDADLRSVNFKGAKNLTRKMLLTAKNTDHIQIDVLS</sequence>
<dbReference type="InterPro" id="IPR051082">
    <property type="entry name" value="Pentapeptide-BTB/POZ_domain"/>
</dbReference>
<evidence type="ECO:0000313" key="3">
    <source>
        <dbReference type="Proteomes" id="UP000037551"/>
    </source>
</evidence>
<feature type="transmembrane region" description="Helical" evidence="1">
    <location>
        <begin position="45"/>
        <end position="67"/>
    </location>
</feature>